<feature type="compositionally biased region" description="Low complexity" evidence="1">
    <location>
        <begin position="2602"/>
        <end position="2620"/>
    </location>
</feature>
<feature type="compositionally biased region" description="Low complexity" evidence="1">
    <location>
        <begin position="1332"/>
        <end position="1341"/>
    </location>
</feature>
<feature type="compositionally biased region" description="Basic and acidic residues" evidence="1">
    <location>
        <begin position="5013"/>
        <end position="5026"/>
    </location>
</feature>
<feature type="compositionally biased region" description="Basic and acidic residues" evidence="1">
    <location>
        <begin position="718"/>
        <end position="765"/>
    </location>
</feature>
<feature type="compositionally biased region" description="Basic residues" evidence="1">
    <location>
        <begin position="4563"/>
        <end position="4573"/>
    </location>
</feature>
<feature type="compositionally biased region" description="Basic residues" evidence="1">
    <location>
        <begin position="3506"/>
        <end position="3517"/>
    </location>
</feature>
<feature type="compositionally biased region" description="Low complexity" evidence="1">
    <location>
        <begin position="897"/>
        <end position="909"/>
    </location>
</feature>
<feature type="compositionally biased region" description="Basic and acidic residues" evidence="1">
    <location>
        <begin position="4789"/>
        <end position="4799"/>
    </location>
</feature>
<feature type="compositionally biased region" description="Basic and acidic residues" evidence="1">
    <location>
        <begin position="1419"/>
        <end position="1438"/>
    </location>
</feature>
<feature type="compositionally biased region" description="Polar residues" evidence="1">
    <location>
        <begin position="4340"/>
        <end position="4362"/>
    </location>
</feature>
<feature type="compositionally biased region" description="Polar residues" evidence="1">
    <location>
        <begin position="2574"/>
        <end position="2586"/>
    </location>
</feature>
<feature type="compositionally biased region" description="Basic residues" evidence="1">
    <location>
        <begin position="4496"/>
        <end position="4509"/>
    </location>
</feature>
<feature type="compositionally biased region" description="Basic and acidic residues" evidence="1">
    <location>
        <begin position="3167"/>
        <end position="3183"/>
    </location>
</feature>
<dbReference type="InterPro" id="IPR053268">
    <property type="entry name" value="Woronin_anchor"/>
</dbReference>
<evidence type="ECO:0000256" key="1">
    <source>
        <dbReference type="SAM" id="MobiDB-lite"/>
    </source>
</evidence>
<feature type="compositionally biased region" description="Basic and acidic residues" evidence="1">
    <location>
        <begin position="3979"/>
        <end position="3997"/>
    </location>
</feature>
<proteinExistence type="predicted"/>
<feature type="compositionally biased region" description="Basic residues" evidence="1">
    <location>
        <begin position="3947"/>
        <end position="3958"/>
    </location>
</feature>
<feature type="compositionally biased region" description="Basic residues" evidence="1">
    <location>
        <begin position="3267"/>
        <end position="3278"/>
    </location>
</feature>
<feature type="compositionally biased region" description="Polar residues" evidence="1">
    <location>
        <begin position="3319"/>
        <end position="3330"/>
    </location>
</feature>
<feature type="compositionally biased region" description="Low complexity" evidence="1">
    <location>
        <begin position="5318"/>
        <end position="5329"/>
    </location>
</feature>
<feature type="compositionally biased region" description="Basic and acidic residues" evidence="1">
    <location>
        <begin position="4011"/>
        <end position="4021"/>
    </location>
</feature>
<feature type="compositionally biased region" description="Basic and acidic residues" evidence="1">
    <location>
        <begin position="76"/>
        <end position="88"/>
    </location>
</feature>
<feature type="region of interest" description="Disordered" evidence="1">
    <location>
        <begin position="1735"/>
        <end position="1761"/>
    </location>
</feature>
<organism evidence="2 3">
    <name type="scientific">Pleurostoma richardsiae</name>
    <dbReference type="NCBI Taxonomy" id="41990"/>
    <lineage>
        <taxon>Eukaryota</taxon>
        <taxon>Fungi</taxon>
        <taxon>Dikarya</taxon>
        <taxon>Ascomycota</taxon>
        <taxon>Pezizomycotina</taxon>
        <taxon>Sordariomycetes</taxon>
        <taxon>Sordariomycetidae</taxon>
        <taxon>Calosphaeriales</taxon>
        <taxon>Pleurostomataceae</taxon>
        <taxon>Pleurostoma</taxon>
    </lineage>
</organism>
<feature type="compositionally biased region" description="Polar residues" evidence="1">
    <location>
        <begin position="348"/>
        <end position="357"/>
    </location>
</feature>
<feature type="compositionally biased region" description="Basic and acidic residues" evidence="1">
    <location>
        <begin position="793"/>
        <end position="804"/>
    </location>
</feature>
<feature type="compositionally biased region" description="Low complexity" evidence="1">
    <location>
        <begin position="89"/>
        <end position="101"/>
    </location>
</feature>
<feature type="compositionally biased region" description="Low complexity" evidence="1">
    <location>
        <begin position="4245"/>
        <end position="4256"/>
    </location>
</feature>
<feature type="compositionally biased region" description="Low complexity" evidence="1">
    <location>
        <begin position="2486"/>
        <end position="2506"/>
    </location>
</feature>
<feature type="compositionally biased region" description="Acidic residues" evidence="1">
    <location>
        <begin position="2729"/>
        <end position="2740"/>
    </location>
</feature>
<feature type="compositionally biased region" description="Low complexity" evidence="1">
    <location>
        <begin position="2304"/>
        <end position="2316"/>
    </location>
</feature>
<feature type="compositionally biased region" description="Polar residues" evidence="1">
    <location>
        <begin position="5359"/>
        <end position="5388"/>
    </location>
</feature>
<feature type="compositionally biased region" description="Low complexity" evidence="1">
    <location>
        <begin position="4270"/>
        <end position="4284"/>
    </location>
</feature>
<feature type="compositionally biased region" description="Polar residues" evidence="1">
    <location>
        <begin position="226"/>
        <end position="236"/>
    </location>
</feature>
<feature type="compositionally biased region" description="Basic and acidic residues" evidence="1">
    <location>
        <begin position="2529"/>
        <end position="2539"/>
    </location>
</feature>
<feature type="compositionally biased region" description="Basic and acidic residues" evidence="1">
    <location>
        <begin position="1389"/>
        <end position="1406"/>
    </location>
</feature>
<feature type="compositionally biased region" description="Basic and acidic residues" evidence="1">
    <location>
        <begin position="5045"/>
        <end position="5056"/>
    </location>
</feature>
<feature type="compositionally biased region" description="Basic and acidic residues" evidence="1">
    <location>
        <begin position="1578"/>
        <end position="1599"/>
    </location>
</feature>
<feature type="compositionally biased region" description="Basic and acidic residues" evidence="1">
    <location>
        <begin position="922"/>
        <end position="942"/>
    </location>
</feature>
<feature type="compositionally biased region" description="Basic residues" evidence="1">
    <location>
        <begin position="3879"/>
        <end position="3890"/>
    </location>
</feature>
<feature type="region of interest" description="Disordered" evidence="1">
    <location>
        <begin position="473"/>
        <end position="807"/>
    </location>
</feature>
<dbReference type="PANTHER" id="PTHR40641:SF2">
    <property type="entry name" value="INVOLUCRIN REPEAT PROTEIN"/>
    <property type="match status" value="1"/>
</dbReference>
<feature type="region of interest" description="Disordered" evidence="1">
    <location>
        <begin position="5141"/>
        <end position="5339"/>
    </location>
</feature>
<feature type="region of interest" description="Disordered" evidence="1">
    <location>
        <begin position="124"/>
        <end position="200"/>
    </location>
</feature>
<feature type="compositionally biased region" description="Basic and acidic residues" evidence="1">
    <location>
        <begin position="2668"/>
        <end position="2681"/>
    </location>
</feature>
<feature type="compositionally biased region" description="Basic residues" evidence="1">
    <location>
        <begin position="125"/>
        <end position="138"/>
    </location>
</feature>
<feature type="compositionally biased region" description="Basic and acidic residues" evidence="1">
    <location>
        <begin position="2877"/>
        <end position="2890"/>
    </location>
</feature>
<keyword evidence="3" id="KW-1185">Reference proteome</keyword>
<feature type="compositionally biased region" description="Basic residues" evidence="1">
    <location>
        <begin position="2779"/>
        <end position="2794"/>
    </location>
</feature>
<feature type="compositionally biased region" description="Low complexity" evidence="1">
    <location>
        <begin position="2703"/>
        <end position="2728"/>
    </location>
</feature>
<feature type="region of interest" description="Disordered" evidence="1">
    <location>
        <begin position="1494"/>
        <end position="1696"/>
    </location>
</feature>
<feature type="region of interest" description="Disordered" evidence="1">
    <location>
        <begin position="4733"/>
        <end position="4862"/>
    </location>
</feature>
<feature type="compositionally biased region" description="Basic and acidic residues" evidence="1">
    <location>
        <begin position="2063"/>
        <end position="2072"/>
    </location>
</feature>
<feature type="compositionally biased region" description="Polar residues" evidence="1">
    <location>
        <begin position="4378"/>
        <end position="4391"/>
    </location>
</feature>
<feature type="compositionally biased region" description="Basic and acidic residues" evidence="1">
    <location>
        <begin position="3584"/>
        <end position="3602"/>
    </location>
</feature>
<feature type="compositionally biased region" description="Polar residues" evidence="1">
    <location>
        <begin position="1735"/>
        <end position="1759"/>
    </location>
</feature>
<feature type="compositionally biased region" description="Basic and acidic residues" evidence="1">
    <location>
        <begin position="1363"/>
        <end position="1380"/>
    </location>
</feature>
<feature type="region of interest" description="Disordered" evidence="1">
    <location>
        <begin position="4876"/>
        <end position="5103"/>
    </location>
</feature>
<feature type="compositionally biased region" description="Basic residues" evidence="1">
    <location>
        <begin position="3812"/>
        <end position="3823"/>
    </location>
</feature>
<feature type="compositionally biased region" description="Polar residues" evidence="1">
    <location>
        <begin position="1607"/>
        <end position="1620"/>
    </location>
</feature>
<feature type="compositionally biased region" description="Basic and acidic residues" evidence="1">
    <location>
        <begin position="3638"/>
        <end position="3648"/>
    </location>
</feature>
<feature type="compositionally biased region" description="Low complexity" evidence="1">
    <location>
        <begin position="3303"/>
        <end position="3317"/>
    </location>
</feature>
<feature type="compositionally biased region" description="Basic residues" evidence="1">
    <location>
        <begin position="3436"/>
        <end position="3447"/>
    </location>
</feature>
<feature type="compositionally biased region" description="Basic and acidic residues" evidence="1">
    <location>
        <begin position="3717"/>
        <end position="3728"/>
    </location>
</feature>
<feature type="compositionally biased region" description="Polar residues" evidence="1">
    <location>
        <begin position="1822"/>
        <end position="1837"/>
    </location>
</feature>
<feature type="region of interest" description="Disordered" evidence="1">
    <location>
        <begin position="2561"/>
        <end position="4646"/>
    </location>
</feature>
<feature type="compositionally biased region" description="Acidic residues" evidence="1">
    <location>
        <begin position="4113"/>
        <end position="4126"/>
    </location>
</feature>
<feature type="compositionally biased region" description="Low complexity" evidence="1">
    <location>
        <begin position="3892"/>
        <end position="3907"/>
    </location>
</feature>
<feature type="compositionally biased region" description="Basic and acidic residues" evidence="1">
    <location>
        <begin position="3468"/>
        <end position="3477"/>
    </location>
</feature>
<name>A0AA38RLD6_9PEZI</name>
<feature type="region of interest" description="Disordered" evidence="1">
    <location>
        <begin position="5461"/>
        <end position="5483"/>
    </location>
</feature>
<feature type="compositionally biased region" description="Low complexity" evidence="1">
    <location>
        <begin position="700"/>
        <end position="713"/>
    </location>
</feature>
<feature type="compositionally biased region" description="Basic and acidic residues" evidence="1">
    <location>
        <begin position="475"/>
        <end position="633"/>
    </location>
</feature>
<feature type="compositionally biased region" description="Pro residues" evidence="1">
    <location>
        <begin position="411"/>
        <end position="423"/>
    </location>
</feature>
<feature type="compositionally biased region" description="Basic and acidic residues" evidence="1">
    <location>
        <begin position="2913"/>
        <end position="2923"/>
    </location>
</feature>
<feature type="compositionally biased region" description="Basic residues" evidence="1">
    <location>
        <begin position="4132"/>
        <end position="4144"/>
    </location>
</feature>
<feature type="compositionally biased region" description="Acidic residues" evidence="1">
    <location>
        <begin position="265"/>
        <end position="281"/>
    </location>
</feature>
<feature type="region of interest" description="Disordered" evidence="1">
    <location>
        <begin position="5935"/>
        <end position="5970"/>
    </location>
</feature>
<feature type="compositionally biased region" description="Basic and acidic residues" evidence="1">
    <location>
        <begin position="660"/>
        <end position="679"/>
    </location>
</feature>
<evidence type="ECO:0000313" key="3">
    <source>
        <dbReference type="Proteomes" id="UP001174694"/>
    </source>
</evidence>
<sequence length="5970" mass="649274">MMSDHRRRLRSPDSSRRSSRRKARREQELADAEAMPLPASATFQTTPPDEAGGPIRMRSEPVSIRGEPQPPPLETTRPRGERGVRGEDSSSSSYSSSSSSYLDISRRYPRRGGIFRTFFSAPAEHKHRYHTKKKKKTKFLGFGRNSSSSSVNSDLAYGTGFIKKPKSRGPTTPIDVGAPPRPDRYHARSSGLNRKSSEEEILRIGQELAKVARDQNREDLRMAGRSQPSKLMSAASQFEKIRRQNTGESLGRGIGASKPHHGSSGDEDSEWESASEDESSSDFDSGLAYGASTLSLAASRPPQIISQKPPEGIRPPDRKSSVVDPKMFGPVNSLRGYVQTPCGFPENTRPTNQQFTAPSVAPIAPVNSASIEARPMQRVYPMPTSDPANFDASRGSIVSVRQDFPVVSRPAPVPIQAPKPIVPVSPRVFEEDRYKSLERQEARRARRQSDGKSFGEAAAIGAAATAGIAAAAAIADRRDKRDDRRERDRDPDEQRERDERRRRELEREIEKRERELAERAERRRLDRERDERRDKEGRRRSKRDVPIIDQEKRPSNSSKTDLRTEGRPEKRDAQQELDYEKERERRRRDREFEREKRRVEDIAEQGREVRPRDKDERRDGREEDRKDARRFQVDDDAFQTPLFSTPKRPLTPNVVTVEPDFSRLEDSSFERGRKPGRDGSEDEARDASHIYEAATHATGPVSAAPMASAIAAVELEERDMSRGRSTEPRSPRDASTGEKDPVQQEADRYYRELVLARHTEEERSRSSSPGGSVVEKWKEDEGEPVIRIVTPPEMEHKKQDKGRYDAPNADVRIDNVIVPRELVKYKVPEEVAKDSSLPVAVFKSRDPSCERERPLLNLVLPTPVPTPTPEKAEARKAAAKTETPPKDTQELKEKGPEIIIGPKGEIVEVPSTPTKSVSWGENETKRYEVESPERPQRSRGDIFAENETAAAEKPTTRSTKKSSSGWGILAAAVSGMATAAIPHDGEQSDEGKKIDKPQEKEPPKRTDSGSPPKDRKVLPRGTSARALQDEPEDLPPVPGPKPASPRSSPMPGAFADDIDFAATLAAGLHESGFDPNIVIEDATYRRRDSPPGSNGAGPYQQPFAETVTDLGVYSVEENPALRAIPEPGRVIGEVETPTLEKDLPSTESKRESSELGKKKRPKREETATADKDLREEVGDASKPDDDAKSVPEPDDSFKPAKLSKKELRQQKKRGEIERAAQPAEEEDTFYTPDPTPSEPAEVGEEEWAEAPSKKSKKSKKSKRTSSSWAEEDDATPTDDRRISVPVDAFDDIKEQVVAPDEEWDVKKSKKKSKRDSASYDSPSKSESRSEVGSEVSSSGTSKRSKKDRRKSGQDYDILDEEPPDKPSRRRESYRPVERDVSSVASDPAARYDDRYDGRSNGSRRDDDDNETIVSAATDPPRRKSSRSDKRSSKEEKRSSGSSFLDYFKPSGGKDSGKQDSPRSKDGKKDQSFLDNAGTVGASAGVAGVAAALAAGLSRAKATDAPSEQQEQHDDEIRPAERPTTPSRDIGIVDPEIVQKKRAVKPAIDPEYWDYLPLPPSEPGSPHWETEDLPPLPESRPETPPEQAEQERALLREKLQTHARRRSTQSAHETPMKSPSHTAIPIQFRIGHHRSSPIPVRSSPAGPASPSLIIAAPEAESTPTPRRLSSMADSGSTPTPKRPSRPTSWDGGREIRPLLLVKQAHAPETEAAGYAYHGNDMPLHVDTSVAGSSQYAIHTDSLESTPQTGTISSRTDYPHSQSRDVLPHEMAKDVIAAPAEVSEATQTDEFENLSELPALPPSEVGSPLLEPQYPRQEIEDSLHLSNSEVDLRTLSATGTPPLDASDEPELPKHSPAPVEPMSKDRSSYLLHSTPPSIRKAIDGGVLQESPTPTREPVVEEGSPTALKSLVSGAAGGLLAATLLGEDGHRDTTVAEEPSVAGKPAQLTGHEALDDKLEAVPEEVHVPLESVQQAAPNTEQAAEPLEAAADEWAEPKTLRRSKKKPRKSKASEADLDVAAGEETSRAVEIPSDQSVQEATEMTAIQEEPQFPETIRGDESEPTAAGEDKLGDFQTREIVAAAEEEKAPTLKRSASKKEKKKKGKKFSTWDPDEPTKDITAEQTESPPEVTEELGNTALETPQLGPSDVLGREVTVPVRDSETDLTSDFASVSAKKGKKKKKGRKSLDWEADVPVEDEPGSRASEPAIPAEEAQSLPSEQSTLAVSEELPATTSISEDTTLCELQEESQLPDFAPVSSKKSKKKKGKKYTSWEPEEPEQDITSPQPEEHESKGDAANIHEDESKPEAVESAASGAPAGPSTLPFEGDDTPAVESETAPFANIGKKRKKKDKRRETLSWEPEESVASEEPVVLEDVAPRQEPETEVFGSSPAVPAEEGEASSANRELPAEEAMTPQHVLEGDMYGVQSGRQQLESEVLESERDRLDVPKTSASQPATAEETLAVPVEKAVSTGEPEPEPQLGNREAPAEPGPLAEPESSAPAPDSAASMPEVPRDKEESLPAATSTPREDDDSHDLPSEQDKKKYLPSALTSAFGAVGSLLGMASRRDAQAAEADKPAEQQQATAEGSTPNDEAAAARPDQTEALRGAPTAPAAPDSATGAKAAGPSGAPDKSVQATPSRALDTAVLVPNQPATAHGSTATERPPGQPPAAELPREDAAGHLEGESPRPATEEVAPDVTSTVTHGAEDAPAAAVTATRNNEPEPNAAAAATAADDMETIIEEPEDASTVGEVAPATAALLSPPPPAEPAEPTESIDWEQEVASNKKKDKKGKNKKKKGGKNAQDAADSETPDQPSSTAEAEAAQQSADVDADAAKVTEASQDDLWPEPVISGKKAKKSKKKKDAPQPVLAEDEPPKPVVAEESSRPAEAEEEPKPVAEAVQAADIPESSTSAPTEEDSTPKSEDKPIEEQPGPSKPASKKSKKDKRRLRPSRSPWQSEDTDDAGDSYATNSTDGTPFDAEDLTRPTRLVPFEDVAQEQERLERESEAEDIWDTLKKRKKGKKRASLLRSWVDDSPALSDSAPSERQPKESSGDVTGQETEAQDFGEVQFETPTGKKRHSVTFDLSREVSPMGTRRPIIDETQPTKSLDEAPQLAASLEAVATSDDAKAATEAGPGSEVTPLAAEEVKEAIPEPEQVDASTGESPLPLPASSHEPEKSHETSSIPREETPLVPEVATADEPARDLQAEKAIVSPVTGLPRGTEIPTTSADDTAVAVAGPKETVTDEPLGDTSTSQELEQPIAVTEEEFPMAVKKSKKDKKKRKSKAWDESEPTSEAATPKEEKAEPILSSEPATAPEATTEPSQGDVSITGQSATEPEQPVAEDDTAKDIQPVTAPVSKKSKKDKKKRKSTAYDWSEPEPASEPATPKEVTELPSSTSETVEAPATTADVSQDDLITAEPEQIPDTQEGVSAFEPVETFVTKKSKKDKKKKKSSASLPWDEPSETPSATEEASQSDKPEETAAKDVAQSESVPAESGEPAKDEDFAAVVPTKKGKKDKKKKRLSVSWSEPESEVQTTAAEELPSQSAPAPEETVPRDETPPTDEGIMPKPEVVDKVDDGDDTVIVAGGKLPEDTPETLHEVMPRSELEDKVDDLDDTIIVAGGKLPQSVEKSVPEVSTPTPTPDDQRIQEDNKEPPAPAKSDDDDAAEPFVTPSEVPALPVLDMASEPKQADEAPASAGLDDTLSDAFATPAEAPPVTFEEQETPKATDEKAETQAEEEAPEFFVSEKSKKDKKKKKRGAEPQEAEPEGSSMPETPLEEAVEQKEIPDVTESPTLAEQPVEETSGAAEDEWSQPISTKKSKKDKKKAKKMSVSAFESEPEPPSVPETPLEETVEQTEAADVTETPEQVDQPVQEDDEWAALVSTKKSKKDKKKAKKMSLSGPEPLSESPSVPETPREDNIEQSVSEAHAPADQPAEETSGGAEDEWAELVAPKKSKKDKKKAKKMSLSAFESEPEPSSAPAETAGHPEEEQPLEEKPAEDRDITTPAEPEQAVLAAEEPKLDEEFPITRKMSKKEKRKAEKLAAAQQTEDVSPAEQEQAVTETELPYEKSLEASSQDQPLEEQQQPDVSDKSTEPAQLDVQESDKSRSIEPEAAHDASEEQQIETPAEENWEEFPVVSRKKSKKEKRKSQKLALAGQDTQEPKAASSESQEETGGSSAPSGERILPEEAAVVSEPLQMDSAPAEADLPASKEVEPEEFPFVTRKMSKKEKRKAKNKSLSWDEEAAPEPETAETPTAAEPTTTSEDVKVEAPEPSEADTSTAAADESTVVAPQPAEEETAPDSLTREQPVETTDDAAISESQEAGADDFPVITRKMSKKEKRKAQKLAQSEPESASNDVSESPPSQELVSEQAKTEDLATEATEVATQESAEDASQSEGKMAKETDVDDFPMPTTRKMSKKEKKKAQKLAQQQEPEPPSDIREAVPSEDLPLLTNPAAEEPQDAPRTAPADVPESVEPEPSNAEPEPTTAKEAEPDDFGFPITRKKSKKEKKRKGSKQTDSLPASGAQTPAVEEPGPGNSVPEAAPAELVVTAEEASANPDDVFPDTPAKKSKKDKKGRKGSAIVELEKGEPSSSTLDESAEDHGRHASQPQTGKTPDTGDVKMLEDVSKDSDDKSRSSPGHEQDLVLSTVRPDVWDDESYFKPKAATGGDNPPSELPFDRVEIHPAVARELAGSPEKGMGSSAAERPMVGLGLIKRHSSLFREISDHVPKLLTIVSDTPSVESVGTPGLLSPDATPRAEFPESTGSGKLPEVDLTPAQTSSNIAHDLPFDSSIGPEKRAKTRDLEDTPVPGYAPPVREEKRAGEEETTSHTPAEGQDSPQSSAGVEVKPETGPGDAAKVDDGKPLPSGLSAREIAATFLEGGIHEKLDVKEGVASEPASYQSDDKKPSTHQIAATFLDPQKSKPTATEKEESTTPTGGLRKRPSAREIAASFLENERQPNKSKQETEVAVAAGAAAGSVASLAQKFGGSKKSKGKKKGKKVLEMKQDDSVFNDPSLWEGAERRPLEGSRMDVDAAGFWDVPETETAGEQEITQKDEKMKDAEPAEATSDTSASVTPPVIARDAPVIERSVTPNPDVAGHEEDHKQPTDVLSRDVEMDIGHHAATSRELPVTSPMHDKMADVGDTVMKSIEPMDDDLSHHDYPPVVDFGRSKSRGLPPVREESQEEEEHEAEKQETRNLKLASDTNRDSGFVTASPHLSQHSYREDDQQRDSGVHLREFPENSPKLSNRGFSPDRAGRPRSSLREEQKDVSHEQGRDETPRAEDKTLKRSALSEADKKRQFRAGTPVLQGPPEQPRTPEPRKLDSAAAASSMSTSSKPRSKYPDLTPVAAVGAGTLAAAAAVTGARSVSDSTSHRLSPQPQTVPRRSASNTSISRMRTPEPLNLRPDSPGIRRSSATPPLRLKRASGDLRQRSQTDLAAAKDAPDPTRVTTPVANEGRVRTKDMADVYDGYGEGRIGSPRSPTRPHSMRRRQSMQVLELESKVDQLLAENRLLNEARAQAESHLSTRAASLLAERDAEIDNLKQLLTTIRSEVERLTEVNEGLNSANAQLAVQHNEKYRRLETEHAEASRELLDVRGRHGNYEKSLEEKDAEIQSLREQLRDSEEQIRALQRQILATKPPDADFLNLHDVDYFDHRCQQLCSHVQQWVLRFSKFSDMRACRLTREINDEKIIDRLDNAVLDGSDVDDYLADRVRRRDIFMSMTMNMIWEFVFTRYLFGMDREQRQKLKSLEKLLLEVGPPQAVRQWRAVTLTLLSRRDAFAAQRDQDTEAVVQAVLQTLSAILPPPSNLEDQIQQQLRRVMREAVDLSVEMRTQRAEYMMLPPLQPEYDASGELAETVTFNASLMNERSGASGAGSSNDELQAAGAVVRVVLFPLVVRKGDDDGVGDEEVVVCPAQVLVARPATPASRRSIRMVTPSSDAGGVSLYRGGSPSTAPNRSNITMQEAPPPEAEYLEGGI</sequence>
<dbReference type="Proteomes" id="UP001174694">
    <property type="component" value="Unassembled WGS sequence"/>
</dbReference>
<feature type="compositionally biased region" description="Low complexity" evidence="1">
    <location>
        <begin position="3962"/>
        <end position="3978"/>
    </location>
</feature>
<feature type="region of interest" description="Disordered" evidence="1">
    <location>
        <begin position="212"/>
        <end position="360"/>
    </location>
</feature>
<feature type="compositionally biased region" description="Low complexity" evidence="1">
    <location>
        <begin position="4962"/>
        <end position="4975"/>
    </location>
</feature>
<feature type="compositionally biased region" description="Basic and acidic residues" evidence="1">
    <location>
        <begin position="2282"/>
        <end position="2303"/>
    </location>
</feature>
<feature type="compositionally biased region" description="Polar residues" evidence="1">
    <location>
        <begin position="5943"/>
        <end position="5955"/>
    </location>
</feature>
<comment type="caution">
    <text evidence="2">The sequence shown here is derived from an EMBL/GenBank/DDBJ whole genome shotgun (WGS) entry which is preliminary data.</text>
</comment>
<feature type="region of interest" description="Disordered" evidence="1">
    <location>
        <begin position="853"/>
        <end position="965"/>
    </location>
</feature>
<feature type="compositionally biased region" description="Low complexity" evidence="1">
    <location>
        <begin position="3220"/>
        <end position="3231"/>
    </location>
</feature>
<feature type="region of interest" description="Disordered" evidence="1">
    <location>
        <begin position="1081"/>
        <end position="1103"/>
    </location>
</feature>
<feature type="compositionally biased region" description="Polar residues" evidence="1">
    <location>
        <begin position="911"/>
        <end position="921"/>
    </location>
</feature>
<feature type="compositionally biased region" description="Basic residues" evidence="1">
    <location>
        <begin position="2932"/>
        <end position="2945"/>
    </location>
</feature>
<feature type="compositionally biased region" description="Basic and acidic residues" evidence="1">
    <location>
        <begin position="983"/>
        <end position="1017"/>
    </location>
</feature>
<feature type="compositionally biased region" description="Basic and acidic residues" evidence="1">
    <location>
        <begin position="883"/>
        <end position="896"/>
    </location>
</feature>
<feature type="compositionally biased region" description="Basic and acidic residues" evidence="1">
    <location>
        <begin position="4611"/>
        <end position="4638"/>
    </location>
</feature>
<feature type="compositionally biased region" description="Basic residues" evidence="1">
    <location>
        <begin position="3010"/>
        <end position="3020"/>
    </location>
</feature>
<feature type="compositionally biased region" description="Basic and acidic residues" evidence="1">
    <location>
        <begin position="1454"/>
        <end position="1471"/>
    </location>
</feature>
<evidence type="ECO:0000313" key="2">
    <source>
        <dbReference type="EMBL" id="KAJ9142099.1"/>
    </source>
</evidence>
<feature type="compositionally biased region" description="Polar residues" evidence="1">
    <location>
        <begin position="1968"/>
        <end position="1978"/>
    </location>
</feature>
<feature type="compositionally biased region" description="Polar residues" evidence="1">
    <location>
        <begin position="2646"/>
        <end position="2656"/>
    </location>
</feature>
<dbReference type="EMBL" id="JANBVO010000023">
    <property type="protein sequence ID" value="KAJ9142099.1"/>
    <property type="molecule type" value="Genomic_DNA"/>
</dbReference>
<feature type="compositionally biased region" description="Basic residues" evidence="1">
    <location>
        <begin position="2255"/>
        <end position="2264"/>
    </location>
</feature>
<feature type="compositionally biased region" description="Basic residues" evidence="1">
    <location>
        <begin position="2171"/>
        <end position="2180"/>
    </location>
</feature>
<feature type="compositionally biased region" description="Basic and acidic residues" evidence="1">
    <location>
        <begin position="5215"/>
        <end position="5233"/>
    </location>
</feature>
<feature type="compositionally biased region" description="Low complexity" evidence="1">
    <location>
        <begin position="4068"/>
        <end position="4081"/>
    </location>
</feature>
<feature type="compositionally biased region" description="Basic and acidic residues" evidence="1">
    <location>
        <begin position="1138"/>
        <end position="1218"/>
    </location>
</feature>
<feature type="compositionally biased region" description="Basic and acidic residues" evidence="1">
    <location>
        <begin position="4810"/>
        <end position="4822"/>
    </location>
</feature>
<feature type="compositionally biased region" description="Basic residues" evidence="1">
    <location>
        <begin position="2848"/>
        <end position="2857"/>
    </location>
</feature>
<feature type="compositionally biased region" description="Acidic residues" evidence="1">
    <location>
        <begin position="2185"/>
        <end position="2194"/>
    </location>
</feature>
<feature type="compositionally biased region" description="Basic and acidic residues" evidence="1">
    <location>
        <begin position="4876"/>
        <end position="4887"/>
    </location>
</feature>
<feature type="compositionally biased region" description="Basic and acidic residues" evidence="1">
    <location>
        <begin position="1949"/>
        <end position="1964"/>
    </location>
</feature>
<feature type="compositionally biased region" description="Basic residues" evidence="1">
    <location>
        <begin position="4410"/>
        <end position="4420"/>
    </location>
</feature>
<feature type="region of interest" description="Disordered" evidence="1">
    <location>
        <begin position="5352"/>
        <end position="5444"/>
    </location>
</feature>
<feature type="compositionally biased region" description="Basic residues" evidence="1">
    <location>
        <begin position="4218"/>
        <end position="4229"/>
    </location>
</feature>
<feature type="compositionally biased region" description="Low complexity" evidence="1">
    <location>
        <begin position="2810"/>
        <end position="2834"/>
    </location>
</feature>
<feature type="compositionally biased region" description="Polar residues" evidence="1">
    <location>
        <begin position="3519"/>
        <end position="3541"/>
    </location>
</feature>
<feature type="compositionally biased region" description="Basic residues" evidence="1">
    <location>
        <begin position="1996"/>
        <end position="2006"/>
    </location>
</feature>
<feature type="compositionally biased region" description="Polar residues" evidence="1">
    <location>
        <begin position="2211"/>
        <end position="2220"/>
    </location>
</feature>
<feature type="region of interest" description="Disordered" evidence="1">
    <location>
        <begin position="977"/>
        <end position="1055"/>
    </location>
</feature>
<feature type="compositionally biased region" description="Basic residues" evidence="1">
    <location>
        <begin position="2090"/>
        <end position="2102"/>
    </location>
</feature>
<feature type="compositionally biased region" description="Basic and acidic residues" evidence="1">
    <location>
        <begin position="5255"/>
        <end position="5280"/>
    </location>
</feature>
<feature type="compositionally biased region" description="Low complexity" evidence="1">
    <location>
        <begin position="4158"/>
        <end position="4172"/>
    </location>
</feature>
<feature type="compositionally biased region" description="Basic residues" evidence="1">
    <location>
        <begin position="4328"/>
        <end position="4338"/>
    </location>
</feature>
<feature type="compositionally biased region" description="Pro residues" evidence="1">
    <location>
        <begin position="1034"/>
        <end position="1043"/>
    </location>
</feature>
<accession>A0AA38RLD6</accession>
<feature type="compositionally biased region" description="Polar residues" evidence="1">
    <location>
        <begin position="4511"/>
        <end position="4521"/>
    </location>
</feature>
<feature type="compositionally biased region" description="Basic residues" evidence="1">
    <location>
        <begin position="1253"/>
        <end position="1263"/>
    </location>
</feature>
<dbReference type="PANTHER" id="PTHR40641">
    <property type="entry name" value="INVOLUCRIN REPEAT PROTEIN (AFU_ORTHOLOGUE AFUA_2G08060)"/>
    <property type="match status" value="1"/>
</dbReference>
<feature type="compositionally biased region" description="Basic and acidic residues" evidence="1">
    <location>
        <begin position="1509"/>
        <end position="1520"/>
    </location>
</feature>
<feature type="region of interest" description="Disordered" evidence="1">
    <location>
        <begin position="1118"/>
        <end position="1477"/>
    </location>
</feature>
<protein>
    <submittedName>
        <fullName evidence="2">Involucrin repeat protein</fullName>
    </submittedName>
</protein>
<feature type="compositionally biased region" description="Basic and acidic residues" evidence="1">
    <location>
        <begin position="4096"/>
        <end position="4112"/>
    </location>
</feature>
<feature type="compositionally biased region" description="Basic residues" evidence="1">
    <location>
        <begin position="3353"/>
        <end position="3364"/>
    </location>
</feature>
<feature type="compositionally biased region" description="Acidic residues" evidence="1">
    <location>
        <begin position="4234"/>
        <end position="4244"/>
    </location>
</feature>
<feature type="region of interest" description="Disordered" evidence="1">
    <location>
        <begin position="409"/>
        <end position="454"/>
    </location>
</feature>
<feature type="region of interest" description="Disordered" evidence="1">
    <location>
        <begin position="1927"/>
        <end position="2542"/>
    </location>
</feature>
<feature type="compositionally biased region" description="Basic and acidic residues" evidence="1">
    <location>
        <begin position="428"/>
        <end position="450"/>
    </location>
</feature>
<feature type="region of interest" description="Disordered" evidence="1">
    <location>
        <begin position="1779"/>
        <end position="1902"/>
    </location>
</feature>
<feature type="compositionally biased region" description="Basic and acidic residues" evidence="1">
    <location>
        <begin position="5091"/>
        <end position="5103"/>
    </location>
</feature>
<gene>
    <name evidence="2" type="ORF">NKR23_g7328</name>
</gene>
<feature type="compositionally biased region" description="Low complexity" evidence="1">
    <location>
        <begin position="3027"/>
        <end position="3038"/>
    </location>
</feature>
<reference evidence="2" key="1">
    <citation type="submission" date="2022-07" db="EMBL/GenBank/DDBJ databases">
        <title>Fungi with potential for degradation of polypropylene.</title>
        <authorList>
            <person name="Gostincar C."/>
        </authorList>
    </citation>
    <scope>NUCLEOTIDE SEQUENCE</scope>
    <source>
        <strain evidence="2">EXF-13308</strain>
    </source>
</reference>
<feature type="compositionally biased region" description="Basic residues" evidence="1">
    <location>
        <begin position="4982"/>
        <end position="4993"/>
    </location>
</feature>
<feature type="region of interest" description="Disordered" evidence="1">
    <location>
        <begin position="1"/>
        <end position="106"/>
    </location>
</feature>
<feature type="compositionally biased region" description="Basic and acidic residues" evidence="1">
    <location>
        <begin position="4948"/>
        <end position="4960"/>
    </location>
</feature>
<feature type="compositionally biased region" description="Basic and acidic residues" evidence="1">
    <location>
        <begin position="2561"/>
        <end position="2573"/>
    </location>
</feature>
<feature type="compositionally biased region" description="Basic and acidic residues" evidence="1">
    <location>
        <begin position="212"/>
        <end position="222"/>
    </location>
</feature>